<dbReference type="PATRIC" id="fig|1076.23.peg.5078"/>
<accession>A0A0D7EE89</accession>
<reference evidence="1 2" key="1">
    <citation type="submission" date="2014-11" db="EMBL/GenBank/DDBJ databases">
        <title>Genomics and ecophysiology of heterotrophic nitrogen fixing bacteria isolated from estuarine surface water.</title>
        <authorList>
            <person name="Bentzon-Tilia M."/>
            <person name="Severin I."/>
            <person name="Hansen L.H."/>
            <person name="Riemann L."/>
        </authorList>
    </citation>
    <scope>NUCLEOTIDE SEQUENCE [LARGE SCALE GENOMIC DNA]</scope>
    <source>
        <strain evidence="1 2">BAL398</strain>
    </source>
</reference>
<evidence type="ECO:0000313" key="2">
    <source>
        <dbReference type="Proteomes" id="UP000032515"/>
    </source>
</evidence>
<gene>
    <name evidence="1" type="ORF">OO17_21640</name>
</gene>
<proteinExistence type="predicted"/>
<sequence length="64" mass="7118">MPAMSAERNGGAWSFQCDSCTEHLDTNERGFEAALSEAKSEGWQPYLALGHWNHACPNCKECRS</sequence>
<comment type="caution">
    <text evidence="1">The sequence shown here is derived from an EMBL/GenBank/DDBJ whole genome shotgun (WGS) entry which is preliminary data.</text>
</comment>
<organism evidence="1 2">
    <name type="scientific">Rhodopseudomonas palustris</name>
    <dbReference type="NCBI Taxonomy" id="1076"/>
    <lineage>
        <taxon>Bacteria</taxon>
        <taxon>Pseudomonadati</taxon>
        <taxon>Pseudomonadota</taxon>
        <taxon>Alphaproteobacteria</taxon>
        <taxon>Hyphomicrobiales</taxon>
        <taxon>Nitrobacteraceae</taxon>
        <taxon>Rhodopseudomonas</taxon>
    </lineage>
</organism>
<evidence type="ECO:0000313" key="1">
    <source>
        <dbReference type="EMBL" id="KIZ39063.1"/>
    </source>
</evidence>
<protein>
    <submittedName>
        <fullName evidence="1">Uncharacterized protein</fullName>
    </submittedName>
</protein>
<dbReference type="EMBL" id="JXXE01000467">
    <property type="protein sequence ID" value="KIZ39063.1"/>
    <property type="molecule type" value="Genomic_DNA"/>
</dbReference>
<dbReference type="Proteomes" id="UP000032515">
    <property type="component" value="Unassembled WGS sequence"/>
</dbReference>
<name>A0A0D7EE89_RHOPL</name>
<dbReference type="AlphaFoldDB" id="A0A0D7EE89"/>